<name>A0ABY4J7H1_9BACT</name>
<sequence>MFSRFSLLTCCLALLAHCATAQANDGFQRRDGGMYLIRNGETRPMTRDIRLPNGRLVTRDGFVVGRDGSRTELKDGQGCSLLGEAVASRPQPDGRVLLATATSPGRRSAPASSSVRSYQAAVWQWLEGRGKGKGHGKFKRKHKRDDD</sequence>
<keyword evidence="4" id="KW-1185">Reference proteome</keyword>
<feature type="chain" id="PRO_5045425302" description="DUF6799 domain-containing protein" evidence="1">
    <location>
        <begin position="24"/>
        <end position="147"/>
    </location>
</feature>
<gene>
    <name evidence="3" type="ORF">MWH26_16480</name>
</gene>
<organism evidence="3 4">
    <name type="scientific">Hymenobacter sublimis</name>
    <dbReference type="NCBI Taxonomy" id="2933777"/>
    <lineage>
        <taxon>Bacteria</taxon>
        <taxon>Pseudomonadati</taxon>
        <taxon>Bacteroidota</taxon>
        <taxon>Cytophagia</taxon>
        <taxon>Cytophagales</taxon>
        <taxon>Hymenobacteraceae</taxon>
        <taxon>Hymenobacter</taxon>
    </lineage>
</organism>
<evidence type="ECO:0000313" key="3">
    <source>
        <dbReference type="EMBL" id="UPL48773.1"/>
    </source>
</evidence>
<dbReference type="InterPro" id="IPR046478">
    <property type="entry name" value="DUF6799"/>
</dbReference>
<feature type="domain" description="DUF6799" evidence="2">
    <location>
        <begin position="25"/>
        <end position="83"/>
    </location>
</feature>
<dbReference type="Pfam" id="PF20606">
    <property type="entry name" value="DUF6799"/>
    <property type="match status" value="1"/>
</dbReference>
<dbReference type="RefSeq" id="WP_247975134.1">
    <property type="nucleotide sequence ID" value="NZ_CP095848.1"/>
</dbReference>
<feature type="signal peptide" evidence="1">
    <location>
        <begin position="1"/>
        <end position="23"/>
    </location>
</feature>
<dbReference type="Proteomes" id="UP000829647">
    <property type="component" value="Chromosome"/>
</dbReference>
<protein>
    <recommendedName>
        <fullName evidence="2">DUF6799 domain-containing protein</fullName>
    </recommendedName>
</protein>
<accession>A0ABY4J7H1</accession>
<keyword evidence="1" id="KW-0732">Signal</keyword>
<proteinExistence type="predicted"/>
<evidence type="ECO:0000256" key="1">
    <source>
        <dbReference type="SAM" id="SignalP"/>
    </source>
</evidence>
<evidence type="ECO:0000259" key="2">
    <source>
        <dbReference type="Pfam" id="PF20606"/>
    </source>
</evidence>
<evidence type="ECO:0000313" key="4">
    <source>
        <dbReference type="Proteomes" id="UP000829647"/>
    </source>
</evidence>
<reference evidence="3 4" key="1">
    <citation type="submission" date="2022-04" db="EMBL/GenBank/DDBJ databases">
        <title>Hymenobacter sp. isolated from the air.</title>
        <authorList>
            <person name="Won M."/>
            <person name="Lee C.-M."/>
            <person name="Woen H.-Y."/>
            <person name="Kwon S.-W."/>
        </authorList>
    </citation>
    <scope>NUCLEOTIDE SEQUENCE [LARGE SCALE GENOMIC DNA]</scope>
    <source>
        <strain evidence="4">5516 S-25</strain>
    </source>
</reference>
<dbReference type="EMBL" id="CP095848">
    <property type="protein sequence ID" value="UPL48773.1"/>
    <property type="molecule type" value="Genomic_DNA"/>
</dbReference>